<dbReference type="SUPFAM" id="SSF56601">
    <property type="entry name" value="beta-lactamase/transpeptidase-like"/>
    <property type="match status" value="1"/>
</dbReference>
<keyword evidence="5" id="KW-1133">Transmembrane helix</keyword>
<dbReference type="Proteomes" id="UP000654471">
    <property type="component" value="Unassembled WGS sequence"/>
</dbReference>
<organism evidence="8 9">
    <name type="scientific">Streptomyces albospinus</name>
    <dbReference type="NCBI Taxonomy" id="285515"/>
    <lineage>
        <taxon>Bacteria</taxon>
        <taxon>Bacillati</taxon>
        <taxon>Actinomycetota</taxon>
        <taxon>Actinomycetes</taxon>
        <taxon>Kitasatosporales</taxon>
        <taxon>Streptomycetaceae</taxon>
        <taxon>Streptomyces</taxon>
    </lineage>
</organism>
<dbReference type="GO" id="GO:0051301">
    <property type="term" value="P:cell division"/>
    <property type="evidence" value="ECO:0007669"/>
    <property type="project" value="UniProtKB-KW"/>
</dbReference>
<comment type="similarity">
    <text evidence="2">Belongs to the transpeptidase family.</text>
</comment>
<reference evidence="9" key="1">
    <citation type="journal article" date="2019" name="Int. J. Syst. Evol. Microbiol.">
        <title>The Global Catalogue of Microorganisms (GCM) 10K type strain sequencing project: providing services to taxonomists for standard genome sequencing and annotation.</title>
        <authorList>
            <consortium name="The Broad Institute Genomics Platform"/>
            <consortium name="The Broad Institute Genome Sequencing Center for Infectious Disease"/>
            <person name="Wu L."/>
            <person name="Ma J."/>
        </authorList>
    </citation>
    <scope>NUCLEOTIDE SEQUENCE [LARGE SCALE GENOMIC DNA]</scope>
    <source>
        <strain evidence="9">JCM 3399</strain>
    </source>
</reference>
<keyword evidence="9" id="KW-1185">Reference proteome</keyword>
<evidence type="ECO:0000256" key="5">
    <source>
        <dbReference type="SAM" id="Phobius"/>
    </source>
</evidence>
<evidence type="ECO:0000256" key="4">
    <source>
        <dbReference type="SAM" id="MobiDB-lite"/>
    </source>
</evidence>
<evidence type="ECO:0000256" key="1">
    <source>
        <dbReference type="ARBA" id="ARBA00004370"/>
    </source>
</evidence>
<dbReference type="InterPro" id="IPR036138">
    <property type="entry name" value="PBP_dimer_sf"/>
</dbReference>
<evidence type="ECO:0000313" key="9">
    <source>
        <dbReference type="Proteomes" id="UP000654471"/>
    </source>
</evidence>
<dbReference type="Gene3D" id="3.90.1310.10">
    <property type="entry name" value="Penicillin-binding protein 2a (Domain 2)"/>
    <property type="match status" value="1"/>
</dbReference>
<evidence type="ECO:0000259" key="6">
    <source>
        <dbReference type="Pfam" id="PF00905"/>
    </source>
</evidence>
<evidence type="ECO:0000259" key="7">
    <source>
        <dbReference type="Pfam" id="PF03717"/>
    </source>
</evidence>
<dbReference type="Pfam" id="PF03717">
    <property type="entry name" value="PBP_dimer"/>
    <property type="match status" value="1"/>
</dbReference>
<gene>
    <name evidence="8" type="ORF">GCM10010211_18940</name>
</gene>
<dbReference type="EMBL" id="BMRP01000004">
    <property type="protein sequence ID" value="GGU54251.1"/>
    <property type="molecule type" value="Genomic_DNA"/>
</dbReference>
<dbReference type="PANTHER" id="PTHR30627:SF1">
    <property type="entry name" value="PEPTIDOGLYCAN D,D-TRANSPEPTIDASE FTSI"/>
    <property type="match status" value="1"/>
</dbReference>
<protein>
    <submittedName>
        <fullName evidence="8">Cell division protein</fullName>
    </submittedName>
</protein>
<dbReference type="Pfam" id="PF00905">
    <property type="entry name" value="Transpeptidase"/>
    <property type="match status" value="1"/>
</dbReference>
<evidence type="ECO:0000256" key="3">
    <source>
        <dbReference type="ARBA" id="ARBA00023136"/>
    </source>
</evidence>
<dbReference type="Gene3D" id="3.30.450.330">
    <property type="match status" value="1"/>
</dbReference>
<feature type="region of interest" description="Disordered" evidence="4">
    <location>
        <begin position="1"/>
        <end position="58"/>
    </location>
</feature>
<proteinExistence type="inferred from homology"/>
<accession>A0ABQ2UUA1</accession>
<dbReference type="RefSeq" id="WP_189298269.1">
    <property type="nucleotide sequence ID" value="NZ_BMRP01000004.1"/>
</dbReference>
<dbReference type="PANTHER" id="PTHR30627">
    <property type="entry name" value="PEPTIDOGLYCAN D,D-TRANSPEPTIDASE"/>
    <property type="match status" value="1"/>
</dbReference>
<dbReference type="InterPro" id="IPR005311">
    <property type="entry name" value="PBP_dimer"/>
</dbReference>
<feature type="compositionally biased region" description="Low complexity" evidence="4">
    <location>
        <begin position="15"/>
        <end position="58"/>
    </location>
</feature>
<dbReference type="Gene3D" id="3.40.710.10">
    <property type="entry name" value="DD-peptidase/beta-lactamase superfamily"/>
    <property type="match status" value="1"/>
</dbReference>
<feature type="domain" description="Penicillin-binding protein transpeptidase" evidence="6">
    <location>
        <begin position="326"/>
        <end position="640"/>
    </location>
</feature>
<name>A0ABQ2UUA1_9ACTN</name>
<feature type="domain" description="Penicillin-binding protein dimerisation" evidence="7">
    <location>
        <begin position="112"/>
        <end position="282"/>
    </location>
</feature>
<dbReference type="SUPFAM" id="SSF56519">
    <property type="entry name" value="Penicillin binding protein dimerisation domain"/>
    <property type="match status" value="1"/>
</dbReference>
<dbReference type="InterPro" id="IPR001460">
    <property type="entry name" value="PCN-bd_Tpept"/>
</dbReference>
<dbReference type="InterPro" id="IPR012338">
    <property type="entry name" value="Beta-lactam/transpept-like"/>
</dbReference>
<comment type="subcellular location">
    <subcellularLocation>
        <location evidence="1">Membrane</location>
    </subcellularLocation>
</comment>
<keyword evidence="3 5" id="KW-0472">Membrane</keyword>
<evidence type="ECO:0000256" key="2">
    <source>
        <dbReference type="ARBA" id="ARBA00007171"/>
    </source>
</evidence>
<comment type="caution">
    <text evidence="8">The sequence shown here is derived from an EMBL/GenBank/DDBJ whole genome shotgun (WGS) entry which is preliminary data.</text>
</comment>
<keyword evidence="8" id="KW-0132">Cell division</keyword>
<keyword evidence="5" id="KW-0812">Transmembrane</keyword>
<sequence length="667" mass="70381">MTEPRDPRRVPRPARPGSQAGARGGRPAAGRRPAPRQGTSRSGGARPPAGRPRPAINALRLGSPRPRLRLVSLALTLVMLAFVVRLVQVQAVDAGAYAAKANENRYVPVKLAAARGAITDREGVDLATTVDAYDITADPSLLAPDKIKIKDAPQQAAALLAPILGEPQDTLAAQLARPKSRYVLLARQRTPQVWKRIKDLRKSLDAKAAAAPKSAPRPDVLVGVFADKHSKRVYPGHDLAAGVLGFVGGNGKGAGGLEAQLDKALAGKDGKLVYAQSGGRRVPTADTQERPAVPGTAVQLTLDRDIQWAAQQAIADQVKRSQADRGYVVVQDTRTGEILALANAPGFDPNNVAKANPEALGNAALTDAFEPGSTSKLMSMAAVLEEGVATPYTRVTVPNRLHRGDRLFSDDVDHATWNLTLNGVLAKSSNIGTIMAAGQLGKTQPQANQVLYSYLRKFGIGRPTGLGFPGETDGILAKPQNWNTSQQYTIPFGQGLSLNAVQAASVYSTIANGGERIAPTLVRGTTGPDGRYVSAPKPARDRVVSRKTAETLATMLESVVDDEEGTGAKAKIDGYRVGGKTGTSNRVDPKTGRYHGYTASFAGFAPADKPRITVYCAVQNPTKGSYFGGQVCGPVFQQVMAFALKTLQVPPTGAAAPRLPVTFKPGE</sequence>
<keyword evidence="8" id="KW-0131">Cell cycle</keyword>
<feature type="transmembrane region" description="Helical" evidence="5">
    <location>
        <begin position="68"/>
        <end position="87"/>
    </location>
</feature>
<dbReference type="InterPro" id="IPR050515">
    <property type="entry name" value="Beta-lactam/transpept"/>
</dbReference>
<evidence type="ECO:0000313" key="8">
    <source>
        <dbReference type="EMBL" id="GGU54251.1"/>
    </source>
</evidence>